<dbReference type="Proteomes" id="UP000317378">
    <property type="component" value="Unassembled WGS sequence"/>
</dbReference>
<dbReference type="EMBL" id="VCHX02000123">
    <property type="protein sequence ID" value="TPQ21250.1"/>
    <property type="molecule type" value="Genomic_DNA"/>
</dbReference>
<sequence length="66" mass="7569">MRPRADGRVRQDRNDALRAFRADRILDEARETEDPVHLVRIFGISITTAMKYIHTAHPHRGGPIPP</sequence>
<proteinExistence type="predicted"/>
<name>A0A505DEW0_9ACTN</name>
<accession>A0A505DEW0</accession>
<comment type="caution">
    <text evidence="1">The sequence shown here is derived from an EMBL/GenBank/DDBJ whole genome shotgun (WGS) entry which is preliminary data.</text>
</comment>
<protein>
    <submittedName>
        <fullName evidence="1">Uncharacterized protein</fullName>
    </submittedName>
</protein>
<dbReference type="RefSeq" id="WP_119101213.1">
    <property type="nucleotide sequence ID" value="NZ_QXMJ01000123.1"/>
</dbReference>
<dbReference type="AlphaFoldDB" id="A0A505DEW0"/>
<organism evidence="1 2">
    <name type="scientific">Streptomyces sporangiiformans</name>
    <dbReference type="NCBI Taxonomy" id="2315329"/>
    <lineage>
        <taxon>Bacteria</taxon>
        <taxon>Bacillati</taxon>
        <taxon>Actinomycetota</taxon>
        <taxon>Actinomycetes</taxon>
        <taxon>Kitasatosporales</taxon>
        <taxon>Streptomycetaceae</taxon>
        <taxon>Streptomyces</taxon>
    </lineage>
</organism>
<evidence type="ECO:0000313" key="2">
    <source>
        <dbReference type="Proteomes" id="UP000317378"/>
    </source>
</evidence>
<evidence type="ECO:0000313" key="1">
    <source>
        <dbReference type="EMBL" id="TPQ21250.1"/>
    </source>
</evidence>
<gene>
    <name evidence="1" type="ORF">FGD71_016565</name>
</gene>
<dbReference type="OrthoDB" id="3216692at2"/>
<keyword evidence="2" id="KW-1185">Reference proteome</keyword>
<reference evidence="1 2" key="1">
    <citation type="submission" date="2019-06" db="EMBL/GenBank/DDBJ databases">
        <title>Streptomyces sporangiiformans sp. nov., a novel actinomycete isolated from soil in Mount Song.</title>
        <authorList>
            <person name="Han L."/>
        </authorList>
    </citation>
    <scope>NUCLEOTIDE SEQUENCE [LARGE SCALE GENOMIC DNA]</scope>
    <source>
        <strain evidence="1 2">NEAU-SSA 1</strain>
    </source>
</reference>